<organism evidence="4 5">
    <name type="scientific">Candidatus Woesebacteria bacterium RIFOXYA1_FULL_43_9</name>
    <dbReference type="NCBI Taxonomy" id="1802534"/>
    <lineage>
        <taxon>Bacteria</taxon>
        <taxon>Candidatus Woeseibacteriota</taxon>
    </lineage>
</organism>
<keyword evidence="2" id="KW-1133">Transmembrane helix</keyword>
<evidence type="ECO:0000313" key="5">
    <source>
        <dbReference type="Proteomes" id="UP000179241"/>
    </source>
</evidence>
<name>A0A1F8CLP1_9BACT</name>
<proteinExistence type="inferred from homology"/>
<dbReference type="InterPro" id="IPR003362">
    <property type="entry name" value="Bact_transf"/>
</dbReference>
<keyword evidence="2" id="KW-0812">Transmembrane</keyword>
<evidence type="ECO:0000259" key="3">
    <source>
        <dbReference type="Pfam" id="PF02397"/>
    </source>
</evidence>
<evidence type="ECO:0000256" key="2">
    <source>
        <dbReference type="SAM" id="Phobius"/>
    </source>
</evidence>
<evidence type="ECO:0000256" key="1">
    <source>
        <dbReference type="ARBA" id="ARBA00006464"/>
    </source>
</evidence>
<comment type="similarity">
    <text evidence="1">Belongs to the bacterial sugar transferase family.</text>
</comment>
<evidence type="ECO:0000313" key="4">
    <source>
        <dbReference type="EMBL" id="OGM77273.1"/>
    </source>
</evidence>
<dbReference type="GO" id="GO:0016780">
    <property type="term" value="F:phosphotransferase activity, for other substituted phosphate groups"/>
    <property type="evidence" value="ECO:0007669"/>
    <property type="project" value="TreeGrafter"/>
</dbReference>
<reference evidence="4 5" key="1">
    <citation type="journal article" date="2016" name="Nat. Commun.">
        <title>Thousands of microbial genomes shed light on interconnected biogeochemical processes in an aquifer system.</title>
        <authorList>
            <person name="Anantharaman K."/>
            <person name="Brown C.T."/>
            <person name="Hug L.A."/>
            <person name="Sharon I."/>
            <person name="Castelle C.J."/>
            <person name="Probst A.J."/>
            <person name="Thomas B.C."/>
            <person name="Singh A."/>
            <person name="Wilkins M.J."/>
            <person name="Karaoz U."/>
            <person name="Brodie E.L."/>
            <person name="Williams K.H."/>
            <person name="Hubbard S.S."/>
            <person name="Banfield J.F."/>
        </authorList>
    </citation>
    <scope>NUCLEOTIDE SEQUENCE [LARGE SCALE GENOMIC DNA]</scope>
</reference>
<keyword evidence="2" id="KW-0472">Membrane</keyword>
<gene>
    <name evidence="4" type="ORF">A2188_02495</name>
</gene>
<dbReference type="PANTHER" id="PTHR30576">
    <property type="entry name" value="COLANIC BIOSYNTHESIS UDP-GLUCOSE LIPID CARRIER TRANSFERASE"/>
    <property type="match status" value="1"/>
</dbReference>
<dbReference type="Pfam" id="PF02397">
    <property type="entry name" value="Bac_transf"/>
    <property type="match status" value="1"/>
</dbReference>
<dbReference type="AlphaFoldDB" id="A0A1F8CLP1"/>
<accession>A0A1F8CLP1</accession>
<protein>
    <recommendedName>
        <fullName evidence="3">Bacterial sugar transferase domain-containing protein</fullName>
    </recommendedName>
</protein>
<dbReference type="PANTHER" id="PTHR30576:SF10">
    <property type="entry name" value="SLL5057 PROTEIN"/>
    <property type="match status" value="1"/>
</dbReference>
<dbReference type="EMBL" id="MGHU01000026">
    <property type="protein sequence ID" value="OGM77273.1"/>
    <property type="molecule type" value="Genomic_DNA"/>
</dbReference>
<sequence length="236" mass="26797">MLSRLLKRRKRRSTFEMSYEVAKRIIDVVGAVVILIIFSPILLAIAVAIKLTSPGPVFVEPGNGHMKRVGKGGKIFRLYKFRSMMVKADVLEKTDPRYRTSYIEKRKSGTYKPTRDPRITPVGKFVRKHSLDELPQLLNVLRGDMSIVGPRPYLREELDEQTAKFPGTDGFVRDTLTVKPGITGFWQTNGRSEVAFDKRAEMDAYYAKKKSLWFDVLIMLKTPLVMLTGKGANKGN</sequence>
<feature type="transmembrane region" description="Helical" evidence="2">
    <location>
        <begin position="21"/>
        <end position="49"/>
    </location>
</feature>
<comment type="caution">
    <text evidence="4">The sequence shown here is derived from an EMBL/GenBank/DDBJ whole genome shotgun (WGS) entry which is preliminary data.</text>
</comment>
<feature type="domain" description="Bacterial sugar transferase" evidence="3">
    <location>
        <begin position="23"/>
        <end position="227"/>
    </location>
</feature>
<dbReference type="Proteomes" id="UP000179241">
    <property type="component" value="Unassembled WGS sequence"/>
</dbReference>